<dbReference type="AlphaFoldDB" id="K4A4C8"/>
<evidence type="ECO:0000256" key="1">
    <source>
        <dbReference type="SAM" id="MobiDB-lite"/>
    </source>
</evidence>
<reference evidence="3" key="1">
    <citation type="journal article" date="2012" name="Nat. Biotechnol.">
        <title>Reference genome sequence of the model plant Setaria.</title>
        <authorList>
            <person name="Bennetzen J.L."/>
            <person name="Schmutz J."/>
            <person name="Wang H."/>
            <person name="Percifield R."/>
            <person name="Hawkins J."/>
            <person name="Pontaroli A.C."/>
            <person name="Estep M."/>
            <person name="Feng L."/>
            <person name="Vaughn J.N."/>
            <person name="Grimwood J."/>
            <person name="Jenkins J."/>
            <person name="Barry K."/>
            <person name="Lindquist E."/>
            <person name="Hellsten U."/>
            <person name="Deshpande S."/>
            <person name="Wang X."/>
            <person name="Wu X."/>
            <person name="Mitros T."/>
            <person name="Triplett J."/>
            <person name="Yang X."/>
            <person name="Ye C.Y."/>
            <person name="Mauro-Herrera M."/>
            <person name="Wang L."/>
            <person name="Li P."/>
            <person name="Sharma M."/>
            <person name="Sharma R."/>
            <person name="Ronald P.C."/>
            <person name="Panaud O."/>
            <person name="Kellogg E.A."/>
            <person name="Brutnell T.P."/>
            <person name="Doust A.N."/>
            <person name="Tuskan G.A."/>
            <person name="Rokhsar D."/>
            <person name="Devos K.M."/>
        </authorList>
    </citation>
    <scope>NUCLEOTIDE SEQUENCE [LARGE SCALE GENOMIC DNA]</scope>
    <source>
        <strain evidence="3">cv. Yugu1</strain>
    </source>
</reference>
<organism evidence="2 3">
    <name type="scientific">Setaria italica</name>
    <name type="common">Foxtail millet</name>
    <name type="synonym">Panicum italicum</name>
    <dbReference type="NCBI Taxonomy" id="4555"/>
    <lineage>
        <taxon>Eukaryota</taxon>
        <taxon>Viridiplantae</taxon>
        <taxon>Streptophyta</taxon>
        <taxon>Embryophyta</taxon>
        <taxon>Tracheophyta</taxon>
        <taxon>Spermatophyta</taxon>
        <taxon>Magnoliopsida</taxon>
        <taxon>Liliopsida</taxon>
        <taxon>Poales</taxon>
        <taxon>Poaceae</taxon>
        <taxon>PACMAD clade</taxon>
        <taxon>Panicoideae</taxon>
        <taxon>Panicodae</taxon>
        <taxon>Paniceae</taxon>
        <taxon>Cenchrinae</taxon>
        <taxon>Setaria</taxon>
    </lineage>
</organism>
<dbReference type="HOGENOM" id="CLU_2531748_0_0_1"/>
<evidence type="ECO:0000313" key="3">
    <source>
        <dbReference type="Proteomes" id="UP000004995"/>
    </source>
</evidence>
<dbReference type="Gramene" id="KQL23470">
    <property type="protein sequence ID" value="KQL23470"/>
    <property type="gene ID" value="SETIT_033732mg"/>
</dbReference>
<evidence type="ECO:0000313" key="2">
    <source>
        <dbReference type="EnsemblPlants" id="KQL23470"/>
    </source>
</evidence>
<protein>
    <submittedName>
        <fullName evidence="2">Uncharacterized protein</fullName>
    </submittedName>
</protein>
<accession>K4A4C8</accession>
<feature type="region of interest" description="Disordered" evidence="1">
    <location>
        <begin position="17"/>
        <end position="84"/>
    </location>
</feature>
<name>K4A4C8_SETIT</name>
<sequence length="84" mass="9050">MLHCCLLPNRSCRCSPSPWKRRMDLRERPPSATPTTPLLRLNSATPRISSGGAPPSPCPGKGGGRKRGSSWSTPDAASARPRTR</sequence>
<dbReference type="Proteomes" id="UP000004995">
    <property type="component" value="Unassembled WGS sequence"/>
</dbReference>
<keyword evidence="3" id="KW-1185">Reference proteome</keyword>
<proteinExistence type="predicted"/>
<dbReference type="InParanoid" id="K4A4C8"/>
<reference evidence="2" key="2">
    <citation type="submission" date="2018-08" db="UniProtKB">
        <authorList>
            <consortium name="EnsemblPlants"/>
        </authorList>
    </citation>
    <scope>IDENTIFICATION</scope>
    <source>
        <strain evidence="2">Yugu1</strain>
    </source>
</reference>
<dbReference type="EnsemblPlants" id="KQL23470">
    <property type="protein sequence ID" value="KQL23470"/>
    <property type="gene ID" value="SETIT_033732mg"/>
</dbReference>
<dbReference type="EMBL" id="AGNK02000865">
    <property type="status" value="NOT_ANNOTATED_CDS"/>
    <property type="molecule type" value="Genomic_DNA"/>
</dbReference>